<evidence type="ECO:0000313" key="2">
    <source>
        <dbReference type="EMBL" id="MBB5961570.1"/>
    </source>
</evidence>
<dbReference type="CDD" id="cd12108">
    <property type="entry name" value="Hr-like"/>
    <property type="match status" value="1"/>
</dbReference>
<comment type="caution">
    <text evidence="2">The sequence shown here is derived from an EMBL/GenBank/DDBJ whole genome shotgun (WGS) entry which is preliminary data.</text>
</comment>
<dbReference type="PANTHER" id="PTHR35585">
    <property type="entry name" value="HHE DOMAIN PROTEIN (AFU_ORTHOLOGUE AFUA_4G00730)"/>
    <property type="match status" value="1"/>
</dbReference>
<gene>
    <name evidence="2" type="ORF">FHS22_000827</name>
</gene>
<sequence length="189" mass="20899">MSMTQKMDVIGVLMHDHQEVEQMFAELEGLGAGDADRRRQLTEQVITELVRHSVAEEAYLYPAVRRLVAGGDALADRELSEHAEAEETMKELERTDVSEARHGVLLNRLMAEVRAHVQEEENELFPKLRAAADEGQLAELGHKVQAIKKIAPTRPHPSAPDTPPGNMVMGPLAGLVDRVRDAITGRGKE</sequence>
<dbReference type="RefSeq" id="WP_260407647.1">
    <property type="nucleotide sequence ID" value="NZ_BAAAWZ010000001.1"/>
</dbReference>
<keyword evidence="3" id="KW-1185">Reference proteome</keyword>
<name>A0A841CW32_PLAVE</name>
<feature type="domain" description="Hemerythrin-like" evidence="1">
    <location>
        <begin position="10"/>
        <end position="128"/>
    </location>
</feature>
<dbReference type="Gene3D" id="1.20.120.520">
    <property type="entry name" value="nmb1532 protein domain like"/>
    <property type="match status" value="1"/>
</dbReference>
<dbReference type="Proteomes" id="UP000562352">
    <property type="component" value="Unassembled WGS sequence"/>
</dbReference>
<dbReference type="Pfam" id="PF01814">
    <property type="entry name" value="Hemerythrin"/>
    <property type="match status" value="1"/>
</dbReference>
<dbReference type="PANTHER" id="PTHR35585:SF1">
    <property type="entry name" value="HHE DOMAIN PROTEIN (AFU_ORTHOLOGUE AFUA_4G00730)"/>
    <property type="match status" value="1"/>
</dbReference>
<organism evidence="2 3">
    <name type="scientific">Planomonospora venezuelensis</name>
    <dbReference type="NCBI Taxonomy" id="1999"/>
    <lineage>
        <taxon>Bacteria</taxon>
        <taxon>Bacillati</taxon>
        <taxon>Actinomycetota</taxon>
        <taxon>Actinomycetes</taxon>
        <taxon>Streptosporangiales</taxon>
        <taxon>Streptosporangiaceae</taxon>
        <taxon>Planomonospora</taxon>
    </lineage>
</organism>
<dbReference type="AlphaFoldDB" id="A0A841CW32"/>
<evidence type="ECO:0000259" key="1">
    <source>
        <dbReference type="Pfam" id="PF01814"/>
    </source>
</evidence>
<dbReference type="InterPro" id="IPR012312">
    <property type="entry name" value="Hemerythrin-like"/>
</dbReference>
<dbReference type="EMBL" id="JACHJJ010000002">
    <property type="protein sequence ID" value="MBB5961570.1"/>
    <property type="molecule type" value="Genomic_DNA"/>
</dbReference>
<reference evidence="2 3" key="1">
    <citation type="submission" date="2020-08" db="EMBL/GenBank/DDBJ databases">
        <title>Genomic Encyclopedia of Type Strains, Phase III (KMG-III): the genomes of soil and plant-associated and newly described type strains.</title>
        <authorList>
            <person name="Whitman W."/>
        </authorList>
    </citation>
    <scope>NUCLEOTIDE SEQUENCE [LARGE SCALE GENOMIC DNA]</scope>
    <source>
        <strain evidence="2 3">CECT 3303</strain>
    </source>
</reference>
<accession>A0A841CW32</accession>
<evidence type="ECO:0000313" key="3">
    <source>
        <dbReference type="Proteomes" id="UP000562352"/>
    </source>
</evidence>
<protein>
    <submittedName>
        <fullName evidence="2">Hemerythrin superfamily protein</fullName>
    </submittedName>
</protein>
<proteinExistence type="predicted"/>